<evidence type="ECO:0000256" key="1">
    <source>
        <dbReference type="SAM" id="SignalP"/>
    </source>
</evidence>
<evidence type="ECO:0000313" key="3">
    <source>
        <dbReference type="Proteomes" id="UP000035709"/>
    </source>
</evidence>
<sequence>MKKIVKILLAFLLLLSLSATVKSQKVFAQDWVKPKKVIVTRRMKVYQVHVKDPVYKSTLGKHKWIKKGQVVRITHPGVNYAFFILGKGFKNTGRRWWVIPRHYQCDWFVWYNKHNVKKYLR</sequence>
<dbReference type="AlphaFoldDB" id="A0A0D6A1X4"/>
<keyword evidence="1" id="KW-0732">Signal</keyword>
<organism evidence="2 3">
    <name type="scientific">Lactobacillus acetotolerans</name>
    <dbReference type="NCBI Taxonomy" id="1600"/>
    <lineage>
        <taxon>Bacteria</taxon>
        <taxon>Bacillati</taxon>
        <taxon>Bacillota</taxon>
        <taxon>Bacilli</taxon>
        <taxon>Lactobacillales</taxon>
        <taxon>Lactobacillaceae</taxon>
        <taxon>Lactobacillus</taxon>
    </lineage>
</organism>
<dbReference type="EMBL" id="AP014808">
    <property type="protein sequence ID" value="BAQ56664.1"/>
    <property type="molecule type" value="Genomic_DNA"/>
</dbReference>
<protein>
    <recommendedName>
        <fullName evidence="4">Surface layer protein A domain-containing protein</fullName>
    </recommendedName>
</protein>
<evidence type="ECO:0008006" key="4">
    <source>
        <dbReference type="Google" id="ProtNLM"/>
    </source>
</evidence>
<dbReference type="KEGG" id="lae:LBAT_0275"/>
<gene>
    <name evidence="2" type="ORF">LBAT_0275</name>
</gene>
<dbReference type="RefSeq" id="WP_060459152.1">
    <property type="nucleotide sequence ID" value="NZ_AP014808.1"/>
</dbReference>
<feature type="chain" id="PRO_5039626389" description="Surface layer protein A domain-containing protein" evidence="1">
    <location>
        <begin position="22"/>
        <end position="121"/>
    </location>
</feature>
<dbReference type="PATRIC" id="fig|1600.4.peg.281"/>
<evidence type="ECO:0000313" key="2">
    <source>
        <dbReference type="EMBL" id="BAQ56664.1"/>
    </source>
</evidence>
<feature type="signal peptide" evidence="1">
    <location>
        <begin position="1"/>
        <end position="21"/>
    </location>
</feature>
<reference evidence="2 3" key="1">
    <citation type="submission" date="2015-03" db="EMBL/GenBank/DDBJ databases">
        <title>Complete genome sequence of Lactobacillus acetotolerans NBRC 13120.</title>
        <authorList>
            <person name="Toh H."/>
            <person name="Morita H."/>
            <person name="Fujita N."/>
        </authorList>
    </citation>
    <scope>NUCLEOTIDE SEQUENCE [LARGE SCALE GENOMIC DNA]</scope>
    <source>
        <strain evidence="2 3">NBRC 13120</strain>
    </source>
</reference>
<accession>A0A0D6A1X4</accession>
<name>A0A0D6A1X4_9LACO</name>
<proteinExistence type="predicted"/>
<keyword evidence="3" id="KW-1185">Reference proteome</keyword>
<dbReference type="Proteomes" id="UP000035709">
    <property type="component" value="Chromosome"/>
</dbReference>